<feature type="active site" description="Proton acceptor" evidence="2">
    <location>
        <position position="133"/>
    </location>
</feature>
<dbReference type="EC" id="3.1.4.58" evidence="2"/>
<reference evidence="3" key="1">
    <citation type="submission" date="2022-01" db="EMBL/GenBank/DDBJ databases">
        <authorList>
            <person name="Criscuolo A."/>
        </authorList>
    </citation>
    <scope>NUCLEOTIDE SEQUENCE</scope>
    <source>
        <strain evidence="3">CIP111891</strain>
    </source>
</reference>
<feature type="active site" description="Proton donor" evidence="2">
    <location>
        <position position="46"/>
    </location>
</feature>
<comment type="caution">
    <text evidence="3">The sequence shown here is derived from an EMBL/GenBank/DDBJ whole genome shotgun (WGS) entry which is preliminary data.</text>
</comment>
<comment type="similarity">
    <text evidence="2">Belongs to the 2H phosphoesterase superfamily. ThpR family.</text>
</comment>
<dbReference type="PANTHER" id="PTHR35561:SF1">
    <property type="entry name" value="RNA 2',3'-CYCLIC PHOSPHODIESTERASE"/>
    <property type="match status" value="1"/>
</dbReference>
<dbReference type="Gene3D" id="3.90.1140.10">
    <property type="entry name" value="Cyclic phosphodiesterase"/>
    <property type="match status" value="1"/>
</dbReference>
<gene>
    <name evidence="3" type="primary">ytlP</name>
    <name evidence="3" type="ORF">PAECIP111891_05414</name>
</gene>
<organism evidence="3 4">
    <name type="scientific">Paenibacillus allorhizoplanae</name>
    <dbReference type="NCBI Taxonomy" id="2905648"/>
    <lineage>
        <taxon>Bacteria</taxon>
        <taxon>Bacillati</taxon>
        <taxon>Bacillota</taxon>
        <taxon>Bacilli</taxon>
        <taxon>Bacillales</taxon>
        <taxon>Paenibacillaceae</taxon>
        <taxon>Paenibacillus</taxon>
    </lineage>
</organism>
<dbReference type="InterPro" id="IPR009097">
    <property type="entry name" value="Cyclic_Pdiesterase"/>
</dbReference>
<evidence type="ECO:0000313" key="3">
    <source>
        <dbReference type="EMBL" id="CAH1222934.1"/>
    </source>
</evidence>
<comment type="catalytic activity">
    <reaction evidence="2">
        <text>a 3'-end 2',3'-cyclophospho-ribonucleotide-RNA + H2O = a 3'-end 2'-phospho-ribonucleotide-RNA + H(+)</text>
        <dbReference type="Rhea" id="RHEA:11828"/>
        <dbReference type="Rhea" id="RHEA-COMP:10464"/>
        <dbReference type="Rhea" id="RHEA-COMP:17353"/>
        <dbReference type="ChEBI" id="CHEBI:15377"/>
        <dbReference type="ChEBI" id="CHEBI:15378"/>
        <dbReference type="ChEBI" id="CHEBI:83064"/>
        <dbReference type="ChEBI" id="CHEBI:173113"/>
        <dbReference type="EC" id="3.1.4.58"/>
    </reaction>
</comment>
<name>A0ABN8H434_9BACL</name>
<evidence type="ECO:0000256" key="2">
    <source>
        <dbReference type="HAMAP-Rule" id="MF_01940"/>
    </source>
</evidence>
<dbReference type="EMBL" id="CAKMMW010000022">
    <property type="protein sequence ID" value="CAH1222934.1"/>
    <property type="molecule type" value="Genomic_DNA"/>
</dbReference>
<dbReference type="NCBIfam" id="TIGR02258">
    <property type="entry name" value="2_5_ligase"/>
    <property type="match status" value="1"/>
</dbReference>
<feature type="short sequence motif" description="HXTX 2" evidence="2">
    <location>
        <begin position="133"/>
        <end position="136"/>
    </location>
</feature>
<dbReference type="RefSeq" id="WP_236291505.1">
    <property type="nucleotide sequence ID" value="NZ_CAKMMW010000022.1"/>
</dbReference>
<dbReference type="InterPro" id="IPR004175">
    <property type="entry name" value="RNA_CPDase"/>
</dbReference>
<keyword evidence="1 2" id="KW-0378">Hydrolase</keyword>
<dbReference type="Pfam" id="PF13563">
    <property type="entry name" value="2_5_RNA_ligase2"/>
    <property type="match status" value="1"/>
</dbReference>
<dbReference type="PANTHER" id="PTHR35561">
    <property type="entry name" value="RNA 2',3'-CYCLIC PHOSPHODIESTERASE"/>
    <property type="match status" value="1"/>
</dbReference>
<evidence type="ECO:0000313" key="4">
    <source>
        <dbReference type="Proteomes" id="UP000838821"/>
    </source>
</evidence>
<protein>
    <recommendedName>
        <fullName evidence="2">RNA 2',3'-cyclic phosphodiesterase</fullName>
        <shortName evidence="2">RNA 2',3'-CPDase</shortName>
        <ecNumber evidence="2">3.1.4.58</ecNumber>
    </recommendedName>
</protein>
<dbReference type="SUPFAM" id="SSF55144">
    <property type="entry name" value="LigT-like"/>
    <property type="match status" value="1"/>
</dbReference>
<dbReference type="GO" id="GO:0008664">
    <property type="term" value="F:RNA 2',3'-cyclic 3'-phosphodiesterase activity"/>
    <property type="evidence" value="ECO:0007669"/>
    <property type="project" value="UniProtKB-EC"/>
</dbReference>
<sequence>MNPINQVRLFVAVPVPSEIKLAVHDWMDEIKPHLPFRKWVHHEDLHITLQFLGDTWSERVPLITHTLQEISALTNPLWLRVESLGLFGRPTHPSVLWAGVGGDLTGLHSLQQQVTRALTPLGFTPEERAFHPHLTLARNYTGTTPFERDKLSNLAVPSSQLDDLLAWKSQGITLYRSHLNKRPMYETISSVR</sequence>
<proteinExistence type="inferred from homology"/>
<evidence type="ECO:0000256" key="1">
    <source>
        <dbReference type="ARBA" id="ARBA00022801"/>
    </source>
</evidence>
<dbReference type="Proteomes" id="UP000838821">
    <property type="component" value="Unassembled WGS sequence"/>
</dbReference>
<dbReference type="HAMAP" id="MF_01940">
    <property type="entry name" value="RNA_CPDase"/>
    <property type="match status" value="1"/>
</dbReference>
<comment type="function">
    <text evidence="2">Hydrolyzes RNA 2',3'-cyclic phosphodiester to an RNA 2'-phosphomonoester.</text>
</comment>
<feature type="short sequence motif" description="HXTX 1" evidence="2">
    <location>
        <begin position="46"/>
        <end position="49"/>
    </location>
</feature>
<keyword evidence="4" id="KW-1185">Reference proteome</keyword>
<accession>A0ABN8H434</accession>